<dbReference type="CDD" id="cd07377">
    <property type="entry name" value="WHTH_GntR"/>
    <property type="match status" value="1"/>
</dbReference>
<proteinExistence type="predicted"/>
<dbReference type="Gene3D" id="1.20.120.530">
    <property type="entry name" value="GntR ligand-binding domain-like"/>
    <property type="match status" value="1"/>
</dbReference>
<dbReference type="AlphaFoldDB" id="A0A7W8B6Z9"/>
<dbReference type="PANTHER" id="PTHR43537:SF47">
    <property type="entry name" value="REGULATORY PROTEIN GNTR HTH"/>
    <property type="match status" value="1"/>
</dbReference>
<dbReference type="InterPro" id="IPR036388">
    <property type="entry name" value="WH-like_DNA-bd_sf"/>
</dbReference>
<keyword evidence="3" id="KW-0804">Transcription</keyword>
<evidence type="ECO:0000256" key="4">
    <source>
        <dbReference type="SAM" id="MobiDB-lite"/>
    </source>
</evidence>
<dbReference type="PROSITE" id="PS50949">
    <property type="entry name" value="HTH_GNTR"/>
    <property type="match status" value="1"/>
</dbReference>
<feature type="domain" description="HTH gntR-type" evidence="5">
    <location>
        <begin position="9"/>
        <end position="77"/>
    </location>
</feature>
<keyword evidence="1" id="KW-0805">Transcription regulation</keyword>
<dbReference type="EMBL" id="JACHJF010000003">
    <property type="protein sequence ID" value="MBB5117939.1"/>
    <property type="molecule type" value="Genomic_DNA"/>
</dbReference>
<dbReference type="InterPro" id="IPR036390">
    <property type="entry name" value="WH_DNA-bd_sf"/>
</dbReference>
<dbReference type="Proteomes" id="UP000528608">
    <property type="component" value="Unassembled WGS sequence"/>
</dbReference>
<gene>
    <name evidence="6" type="ORF">FHS36_001360</name>
</gene>
<evidence type="ECO:0000256" key="1">
    <source>
        <dbReference type="ARBA" id="ARBA00023015"/>
    </source>
</evidence>
<dbReference type="PANTHER" id="PTHR43537">
    <property type="entry name" value="TRANSCRIPTIONAL REGULATOR, GNTR FAMILY"/>
    <property type="match status" value="1"/>
</dbReference>
<evidence type="ECO:0000259" key="5">
    <source>
        <dbReference type="PROSITE" id="PS50949"/>
    </source>
</evidence>
<dbReference type="SUPFAM" id="SSF46785">
    <property type="entry name" value="Winged helix' DNA-binding domain"/>
    <property type="match status" value="1"/>
</dbReference>
<evidence type="ECO:0000313" key="6">
    <source>
        <dbReference type="EMBL" id="MBB5117939.1"/>
    </source>
</evidence>
<evidence type="ECO:0000256" key="3">
    <source>
        <dbReference type="ARBA" id="ARBA00023163"/>
    </source>
</evidence>
<sequence>MTLEPVRRPALSDEVIDRIRARIASGEWPVGTRIPPEPELMRQLQVARGTLREAVRALAHSGLLDVRRGDGTYVNATSELSGAVTRLYGGSGLGQLLEVREALDAQAARLAAVRADEAALDALAACLARRAAAWDARDFEAWVTADWDFHAGVADAAGNPLLAELYRNLAGPLRAAMTGAWANPGFQGADPVGHETLLAALRGRDPAEAGRQAGANVSDTREWDAAGEA</sequence>
<dbReference type="SUPFAM" id="SSF48008">
    <property type="entry name" value="GntR ligand-binding domain-like"/>
    <property type="match status" value="1"/>
</dbReference>
<reference evidence="6 7" key="1">
    <citation type="submission" date="2020-08" db="EMBL/GenBank/DDBJ databases">
        <title>Genomic Encyclopedia of Type Strains, Phase III (KMG-III): the genomes of soil and plant-associated and newly described type strains.</title>
        <authorList>
            <person name="Whitman W."/>
        </authorList>
    </citation>
    <scope>NUCLEOTIDE SEQUENCE [LARGE SCALE GENOMIC DNA]</scope>
    <source>
        <strain evidence="6 7">CECT 3259</strain>
    </source>
</reference>
<feature type="compositionally biased region" description="Basic and acidic residues" evidence="4">
    <location>
        <begin position="219"/>
        <end position="229"/>
    </location>
</feature>
<dbReference type="InterPro" id="IPR008920">
    <property type="entry name" value="TF_FadR/GntR_C"/>
</dbReference>
<dbReference type="RefSeq" id="WP_102918036.1">
    <property type="nucleotide sequence ID" value="NZ_JACHJF010000003.1"/>
</dbReference>
<dbReference type="GO" id="GO:0003700">
    <property type="term" value="F:DNA-binding transcription factor activity"/>
    <property type="evidence" value="ECO:0007669"/>
    <property type="project" value="InterPro"/>
</dbReference>
<dbReference type="Gene3D" id="1.10.10.10">
    <property type="entry name" value="Winged helix-like DNA-binding domain superfamily/Winged helix DNA-binding domain"/>
    <property type="match status" value="1"/>
</dbReference>
<feature type="region of interest" description="Disordered" evidence="4">
    <location>
        <begin position="207"/>
        <end position="229"/>
    </location>
</feature>
<dbReference type="PRINTS" id="PR00035">
    <property type="entry name" value="HTHGNTR"/>
</dbReference>
<dbReference type="OrthoDB" id="5450856at2"/>
<dbReference type="SMART" id="SM00895">
    <property type="entry name" value="FCD"/>
    <property type="match status" value="1"/>
</dbReference>
<name>A0A7W8B6Z9_STREU</name>
<dbReference type="Pfam" id="PF07729">
    <property type="entry name" value="FCD"/>
    <property type="match status" value="1"/>
</dbReference>
<dbReference type="InterPro" id="IPR011711">
    <property type="entry name" value="GntR_C"/>
</dbReference>
<comment type="caution">
    <text evidence="6">The sequence shown here is derived from an EMBL/GenBank/DDBJ whole genome shotgun (WGS) entry which is preliminary data.</text>
</comment>
<dbReference type="GO" id="GO:0003677">
    <property type="term" value="F:DNA binding"/>
    <property type="evidence" value="ECO:0007669"/>
    <property type="project" value="UniProtKB-KW"/>
</dbReference>
<accession>A0A7W8B6Z9</accession>
<evidence type="ECO:0000256" key="2">
    <source>
        <dbReference type="ARBA" id="ARBA00023125"/>
    </source>
</evidence>
<dbReference type="Pfam" id="PF00392">
    <property type="entry name" value="GntR"/>
    <property type="match status" value="1"/>
</dbReference>
<protein>
    <submittedName>
        <fullName evidence="6">DNA-binding FadR family transcriptional regulator</fullName>
    </submittedName>
</protein>
<keyword evidence="2 6" id="KW-0238">DNA-binding</keyword>
<dbReference type="InterPro" id="IPR000524">
    <property type="entry name" value="Tscrpt_reg_HTH_GntR"/>
</dbReference>
<dbReference type="SMART" id="SM00345">
    <property type="entry name" value="HTH_GNTR"/>
    <property type="match status" value="1"/>
</dbReference>
<organism evidence="6 7">
    <name type="scientific">Streptomyces eurocidicus</name>
    <name type="common">Streptoverticillium eurocidicus</name>
    <dbReference type="NCBI Taxonomy" id="66423"/>
    <lineage>
        <taxon>Bacteria</taxon>
        <taxon>Bacillati</taxon>
        <taxon>Actinomycetota</taxon>
        <taxon>Actinomycetes</taxon>
        <taxon>Kitasatosporales</taxon>
        <taxon>Streptomycetaceae</taxon>
        <taxon>Streptomyces</taxon>
    </lineage>
</organism>
<evidence type="ECO:0000313" key="7">
    <source>
        <dbReference type="Proteomes" id="UP000528608"/>
    </source>
</evidence>